<reference evidence="3 4" key="1">
    <citation type="submission" date="2020-08" db="EMBL/GenBank/DDBJ databases">
        <title>Genomic Encyclopedia of Type Strains, Phase IV (KMG-IV): sequencing the most valuable type-strain genomes for metagenomic binning, comparative biology and taxonomic classification.</title>
        <authorList>
            <person name="Goeker M."/>
        </authorList>
    </citation>
    <scope>NUCLEOTIDE SEQUENCE [LARGE SCALE GENOMIC DNA]</scope>
    <source>
        <strain evidence="3 4">DSM 23958</strain>
    </source>
</reference>
<evidence type="ECO:0000256" key="1">
    <source>
        <dbReference type="ARBA" id="ARBA00023125"/>
    </source>
</evidence>
<protein>
    <submittedName>
        <fullName evidence="3">DNA-binding transcriptional MerR regulator</fullName>
    </submittedName>
</protein>
<evidence type="ECO:0000313" key="3">
    <source>
        <dbReference type="EMBL" id="MBB5206011.1"/>
    </source>
</evidence>
<evidence type="ECO:0000313" key="4">
    <source>
        <dbReference type="Proteomes" id="UP000554837"/>
    </source>
</evidence>
<dbReference type="PANTHER" id="PTHR30204">
    <property type="entry name" value="REDOX-CYCLING DRUG-SENSING TRANSCRIPTIONAL ACTIVATOR SOXR"/>
    <property type="match status" value="1"/>
</dbReference>
<dbReference type="PANTHER" id="PTHR30204:SF92">
    <property type="entry name" value="HTH-TYPE TRANSCRIPTIONAL REGULATOR ZNTR"/>
    <property type="match status" value="1"/>
</dbReference>
<dbReference type="PROSITE" id="PS50937">
    <property type="entry name" value="HTH_MERR_2"/>
    <property type="match status" value="1"/>
</dbReference>
<proteinExistence type="predicted"/>
<evidence type="ECO:0000259" key="2">
    <source>
        <dbReference type="PROSITE" id="PS50937"/>
    </source>
</evidence>
<dbReference type="OrthoDB" id="9808480at2"/>
<dbReference type="AlphaFoldDB" id="A0A840SC25"/>
<dbReference type="RefSeq" id="WP_138856244.1">
    <property type="nucleotide sequence ID" value="NZ_CP040709.1"/>
</dbReference>
<dbReference type="SUPFAM" id="SSF46955">
    <property type="entry name" value="Putative DNA-binding domain"/>
    <property type="match status" value="1"/>
</dbReference>
<keyword evidence="1 3" id="KW-0238">DNA-binding</keyword>
<dbReference type="PRINTS" id="PR00040">
    <property type="entry name" value="HTHMERR"/>
</dbReference>
<dbReference type="EMBL" id="JACHHO010000006">
    <property type="protein sequence ID" value="MBB5206011.1"/>
    <property type="molecule type" value="Genomic_DNA"/>
</dbReference>
<dbReference type="Proteomes" id="UP000554837">
    <property type="component" value="Unassembled WGS sequence"/>
</dbReference>
<organism evidence="3 4">
    <name type="scientific">Inhella inkyongensis</name>
    <dbReference type="NCBI Taxonomy" id="392593"/>
    <lineage>
        <taxon>Bacteria</taxon>
        <taxon>Pseudomonadati</taxon>
        <taxon>Pseudomonadota</taxon>
        <taxon>Betaproteobacteria</taxon>
        <taxon>Burkholderiales</taxon>
        <taxon>Sphaerotilaceae</taxon>
        <taxon>Inhella</taxon>
    </lineage>
</organism>
<dbReference type="Gene3D" id="1.10.1660.10">
    <property type="match status" value="1"/>
</dbReference>
<dbReference type="InterPro" id="IPR009061">
    <property type="entry name" value="DNA-bd_dom_put_sf"/>
</dbReference>
<dbReference type="Pfam" id="PF13411">
    <property type="entry name" value="MerR_1"/>
    <property type="match status" value="1"/>
</dbReference>
<name>A0A840SC25_9BURK</name>
<comment type="caution">
    <text evidence="3">The sequence shown here is derived from an EMBL/GenBank/DDBJ whole genome shotgun (WGS) entry which is preliminary data.</text>
</comment>
<keyword evidence="4" id="KW-1185">Reference proteome</keyword>
<dbReference type="InterPro" id="IPR000551">
    <property type="entry name" value="MerR-type_HTH_dom"/>
</dbReference>
<dbReference type="GO" id="GO:0003677">
    <property type="term" value="F:DNA binding"/>
    <property type="evidence" value="ECO:0007669"/>
    <property type="project" value="UniProtKB-KW"/>
</dbReference>
<dbReference type="InterPro" id="IPR047057">
    <property type="entry name" value="MerR_fam"/>
</dbReference>
<dbReference type="GO" id="GO:0003700">
    <property type="term" value="F:DNA-binding transcription factor activity"/>
    <property type="evidence" value="ECO:0007669"/>
    <property type="project" value="InterPro"/>
</dbReference>
<accession>A0A840SC25</accession>
<sequence length="143" mass="15465">MRIGELAAAAATGADTIRFYEREGLMAAPPRSAANYRRYGPEHLQRLRLIRHARSLGLSLDEVRALLRALDQPASHHVDALVDQHLAHVRARIQELQALEQSLLALRTQCEGGRDACGILAGLQRAATESGGVPGPVVDGLHP</sequence>
<gene>
    <name evidence="3" type="ORF">HNQ51_003342</name>
</gene>
<dbReference type="SMART" id="SM00422">
    <property type="entry name" value="HTH_MERR"/>
    <property type="match status" value="1"/>
</dbReference>
<feature type="domain" description="HTH merR-type" evidence="2">
    <location>
        <begin position="1"/>
        <end position="69"/>
    </location>
</feature>